<proteinExistence type="predicted"/>
<organism evidence="2">
    <name type="scientific">Anguilla anguilla</name>
    <name type="common">European freshwater eel</name>
    <name type="synonym">Muraena anguilla</name>
    <dbReference type="NCBI Taxonomy" id="7936"/>
    <lineage>
        <taxon>Eukaryota</taxon>
        <taxon>Metazoa</taxon>
        <taxon>Chordata</taxon>
        <taxon>Craniata</taxon>
        <taxon>Vertebrata</taxon>
        <taxon>Euteleostomi</taxon>
        <taxon>Actinopterygii</taxon>
        <taxon>Neopterygii</taxon>
        <taxon>Teleostei</taxon>
        <taxon>Anguilliformes</taxon>
        <taxon>Anguillidae</taxon>
        <taxon>Anguilla</taxon>
    </lineage>
</organism>
<keyword evidence="1" id="KW-1133">Transmembrane helix</keyword>
<protein>
    <submittedName>
        <fullName evidence="2">Uncharacterized protein</fullName>
    </submittedName>
</protein>
<sequence length="83" mass="9939">MFSSGLFGCEWTLNFNHFGIWSQFVIVFVRFSRMLKEMNLVHLKFKVYLNSLYQPVEAKLFVHCMVNVHIACTHFKIIYTSYH</sequence>
<evidence type="ECO:0000256" key="1">
    <source>
        <dbReference type="SAM" id="Phobius"/>
    </source>
</evidence>
<reference evidence="2" key="2">
    <citation type="journal article" date="2015" name="Fish Shellfish Immunol.">
        <title>Early steps in the European eel (Anguilla anguilla)-Vibrio vulnificus interaction in the gills: Role of the RtxA13 toxin.</title>
        <authorList>
            <person name="Callol A."/>
            <person name="Pajuelo D."/>
            <person name="Ebbesson L."/>
            <person name="Teles M."/>
            <person name="MacKenzie S."/>
            <person name="Amaro C."/>
        </authorList>
    </citation>
    <scope>NUCLEOTIDE SEQUENCE</scope>
</reference>
<keyword evidence="1" id="KW-0472">Membrane</keyword>
<evidence type="ECO:0000313" key="2">
    <source>
        <dbReference type="EMBL" id="JAH17068.1"/>
    </source>
</evidence>
<accession>A0A0E9QLW5</accession>
<reference evidence="2" key="1">
    <citation type="submission" date="2014-11" db="EMBL/GenBank/DDBJ databases">
        <authorList>
            <person name="Amaro Gonzalez C."/>
        </authorList>
    </citation>
    <scope>NUCLEOTIDE SEQUENCE</scope>
</reference>
<feature type="transmembrane region" description="Helical" evidence="1">
    <location>
        <begin position="12"/>
        <end position="31"/>
    </location>
</feature>
<keyword evidence="1" id="KW-0812">Transmembrane</keyword>
<dbReference type="EMBL" id="GBXM01091509">
    <property type="protein sequence ID" value="JAH17068.1"/>
    <property type="molecule type" value="Transcribed_RNA"/>
</dbReference>
<name>A0A0E9QLW5_ANGAN</name>
<dbReference type="AlphaFoldDB" id="A0A0E9QLW5"/>